<dbReference type="Gene3D" id="6.10.250.780">
    <property type="match status" value="1"/>
</dbReference>
<dbReference type="SMART" id="SM00044">
    <property type="entry name" value="CYCc"/>
    <property type="match status" value="1"/>
</dbReference>
<feature type="transmembrane region" description="Helical" evidence="18">
    <location>
        <begin position="201"/>
        <end position="220"/>
    </location>
</feature>
<evidence type="ECO:0000256" key="9">
    <source>
        <dbReference type="ARBA" id="ARBA00022842"/>
    </source>
</evidence>
<keyword evidence="10 18" id="KW-1133">Transmembrane helix</keyword>
<reference evidence="20" key="1">
    <citation type="submission" date="2024-01" db="EMBL/GenBank/DDBJ databases">
        <title>Bank of Algae and Cyanobacteria of the Azores (BACA) strain genomes.</title>
        <authorList>
            <person name="Luz R."/>
            <person name="Cordeiro R."/>
            <person name="Fonseca A."/>
            <person name="Goncalves V."/>
        </authorList>
    </citation>
    <scope>NUCLEOTIDE SEQUENCE</scope>
    <source>
        <strain evidence="20">BACA0141</strain>
    </source>
</reference>
<evidence type="ECO:0000256" key="2">
    <source>
        <dbReference type="ARBA" id="ARBA00004370"/>
    </source>
</evidence>
<dbReference type="Proteomes" id="UP001333818">
    <property type="component" value="Unassembled WGS sequence"/>
</dbReference>
<dbReference type="RefSeq" id="WP_330483607.1">
    <property type="nucleotide sequence ID" value="NZ_JAZBJZ010000034.1"/>
</dbReference>
<dbReference type="Pfam" id="PF00211">
    <property type="entry name" value="Guanylate_cyc"/>
    <property type="match status" value="1"/>
</dbReference>
<dbReference type="PROSITE" id="PS50125">
    <property type="entry name" value="GUANYLATE_CYCLASE_2"/>
    <property type="match status" value="1"/>
</dbReference>
<comment type="subunit">
    <text evidence="16">Homodimer. Can also exist as monomer.</text>
</comment>
<proteinExistence type="inferred from homology"/>
<keyword evidence="21" id="KW-1185">Reference proteome</keyword>
<feature type="domain" description="Guanylate cyclase" evidence="19">
    <location>
        <begin position="278"/>
        <end position="405"/>
    </location>
</feature>
<gene>
    <name evidence="20" type="ORF">V2H45_10515</name>
</gene>
<name>A0AAW9PZZ2_9CYAN</name>
<protein>
    <recommendedName>
        <fullName evidence="4">Adenylate cyclase</fullName>
        <ecNumber evidence="3">4.6.1.1</ecNumber>
    </recommendedName>
    <alternativeName>
        <fullName evidence="14">ATP pyrophosphate-lyase</fullName>
    </alternativeName>
    <alternativeName>
        <fullName evidence="15">Adenylyl cyclase</fullName>
    </alternativeName>
</protein>
<evidence type="ECO:0000256" key="1">
    <source>
        <dbReference type="ARBA" id="ARBA00001593"/>
    </source>
</evidence>
<comment type="catalytic activity">
    <reaction evidence="1">
        <text>ATP = 3',5'-cyclic AMP + diphosphate</text>
        <dbReference type="Rhea" id="RHEA:15389"/>
        <dbReference type="ChEBI" id="CHEBI:30616"/>
        <dbReference type="ChEBI" id="CHEBI:33019"/>
        <dbReference type="ChEBI" id="CHEBI:58165"/>
        <dbReference type="EC" id="4.6.1.1"/>
    </reaction>
</comment>
<keyword evidence="6" id="KW-0479">Metal-binding</keyword>
<comment type="caution">
    <text evidence="20">The sequence shown here is derived from an EMBL/GenBank/DDBJ whole genome shotgun (WGS) entry which is preliminary data.</text>
</comment>
<dbReference type="PANTHER" id="PTHR11920:SF335">
    <property type="entry name" value="GUANYLATE CYCLASE"/>
    <property type="match status" value="1"/>
</dbReference>
<evidence type="ECO:0000256" key="15">
    <source>
        <dbReference type="ARBA" id="ARBA00032637"/>
    </source>
</evidence>
<feature type="transmembrane region" description="Helical" evidence="18">
    <location>
        <begin position="136"/>
        <end position="154"/>
    </location>
</feature>
<dbReference type="SUPFAM" id="SSF55073">
    <property type="entry name" value="Nucleotide cyclase"/>
    <property type="match status" value="1"/>
</dbReference>
<comment type="subcellular location">
    <subcellularLocation>
        <location evidence="2">Membrane</location>
    </subcellularLocation>
</comment>
<dbReference type="GO" id="GO:0046872">
    <property type="term" value="F:metal ion binding"/>
    <property type="evidence" value="ECO:0007669"/>
    <property type="project" value="UniProtKB-KW"/>
</dbReference>
<evidence type="ECO:0000256" key="11">
    <source>
        <dbReference type="ARBA" id="ARBA00022998"/>
    </source>
</evidence>
<dbReference type="EC" id="4.6.1.1" evidence="3"/>
<evidence type="ECO:0000256" key="16">
    <source>
        <dbReference type="ARBA" id="ARBA00064436"/>
    </source>
</evidence>
<dbReference type="AlphaFoldDB" id="A0AAW9PZZ2"/>
<keyword evidence="11" id="KW-0115">cAMP biosynthesis</keyword>
<evidence type="ECO:0000256" key="5">
    <source>
        <dbReference type="ARBA" id="ARBA00022692"/>
    </source>
</evidence>
<dbReference type="GO" id="GO:0006171">
    <property type="term" value="P:cAMP biosynthetic process"/>
    <property type="evidence" value="ECO:0007669"/>
    <property type="project" value="UniProtKB-KW"/>
</dbReference>
<organism evidence="20 21">
    <name type="scientific">Tumidithrix elongata BACA0141</name>
    <dbReference type="NCBI Taxonomy" id="2716417"/>
    <lineage>
        <taxon>Bacteria</taxon>
        <taxon>Bacillati</taxon>
        <taxon>Cyanobacteriota</taxon>
        <taxon>Cyanophyceae</taxon>
        <taxon>Pseudanabaenales</taxon>
        <taxon>Pseudanabaenaceae</taxon>
        <taxon>Tumidithrix</taxon>
        <taxon>Tumidithrix elongata</taxon>
    </lineage>
</organism>
<dbReference type="EMBL" id="JAZBJZ010000034">
    <property type="protein sequence ID" value="MEE3717179.1"/>
    <property type="molecule type" value="Genomic_DNA"/>
</dbReference>
<evidence type="ECO:0000313" key="20">
    <source>
        <dbReference type="EMBL" id="MEE3717179.1"/>
    </source>
</evidence>
<accession>A0AAW9PZZ2</accession>
<comment type="similarity">
    <text evidence="17">Belongs to the adenylyl cyclase class-4/guanylyl cyclase family.</text>
</comment>
<evidence type="ECO:0000256" key="4">
    <source>
        <dbReference type="ARBA" id="ARBA00021420"/>
    </source>
</evidence>
<evidence type="ECO:0000256" key="13">
    <source>
        <dbReference type="ARBA" id="ARBA00023239"/>
    </source>
</evidence>
<dbReference type="GO" id="GO:0005886">
    <property type="term" value="C:plasma membrane"/>
    <property type="evidence" value="ECO:0007669"/>
    <property type="project" value="UniProtKB-ARBA"/>
</dbReference>
<feature type="transmembrane region" description="Helical" evidence="18">
    <location>
        <begin position="161"/>
        <end position="181"/>
    </location>
</feature>
<evidence type="ECO:0000256" key="17">
    <source>
        <dbReference type="RuleBase" id="RU000405"/>
    </source>
</evidence>
<keyword evidence="5 18" id="KW-0812">Transmembrane</keyword>
<dbReference type="InterPro" id="IPR050401">
    <property type="entry name" value="Cyclic_nucleotide_synthase"/>
</dbReference>
<evidence type="ECO:0000256" key="3">
    <source>
        <dbReference type="ARBA" id="ARBA00012201"/>
    </source>
</evidence>
<evidence type="ECO:0000256" key="8">
    <source>
        <dbReference type="ARBA" id="ARBA00022840"/>
    </source>
</evidence>
<feature type="transmembrane region" description="Helical" evidence="18">
    <location>
        <begin position="111"/>
        <end position="130"/>
    </location>
</feature>
<feature type="transmembrane region" description="Helical" evidence="18">
    <location>
        <begin position="81"/>
        <end position="104"/>
    </location>
</feature>
<dbReference type="FunFam" id="3.30.70.1230:FF:000033">
    <property type="entry name" value="Adenylate cyclase"/>
    <property type="match status" value="1"/>
</dbReference>
<evidence type="ECO:0000256" key="12">
    <source>
        <dbReference type="ARBA" id="ARBA00023136"/>
    </source>
</evidence>
<keyword evidence="13 17" id="KW-0456">Lyase</keyword>
<evidence type="ECO:0000256" key="6">
    <source>
        <dbReference type="ARBA" id="ARBA00022723"/>
    </source>
</evidence>
<evidence type="ECO:0000256" key="10">
    <source>
        <dbReference type="ARBA" id="ARBA00022989"/>
    </source>
</evidence>
<evidence type="ECO:0000259" key="19">
    <source>
        <dbReference type="PROSITE" id="PS50125"/>
    </source>
</evidence>
<dbReference type="PROSITE" id="PS00452">
    <property type="entry name" value="GUANYLATE_CYCLASE_1"/>
    <property type="match status" value="1"/>
</dbReference>
<dbReference type="InterPro" id="IPR018297">
    <property type="entry name" value="A/G_cyclase_CS"/>
</dbReference>
<evidence type="ECO:0000256" key="7">
    <source>
        <dbReference type="ARBA" id="ARBA00022741"/>
    </source>
</evidence>
<sequence>MAVKASDKTSPRSQNLFNSVFRFLSLPTPSPSSTPDYYEWRTQFMRSRLYLLAWVGLICNLSFIVWTLTLRILPENIGPSGHFVILGIQVLNVAIFIACILFLRFFFNKHYIGYFLLVPSLSTILSSQVIVGLGGIYSPAFVAWVLIFLGNATLVPVRWQLHLTLQIASFLGYFAIIRAFGEDIAHVLTITLGDRAIPSTIIFLLLIWVCIMENLSVFLYERLQKSEFMARSQLNKAYQELTFQKERSEQLLLNILPQSIAERLKDRSLIVDSFADVTVLFADIVGFTQLSAQIPPSQLVELLNQIFSRFDRLAEGKHLEKIKTIGDAYMVVAGLPLPLTNHAEAIAEMALGMREEVNRFNHESASTLQIRIGISSGPVVAGVIGIKKFAYDLWGDTVNTASRMESHGLPNCIQVSETTYAHLKGKYEFQLREGIDIKGKGTMTTYLLQGKHHKQ</sequence>
<dbReference type="CDD" id="cd07302">
    <property type="entry name" value="CHD"/>
    <property type="match status" value="1"/>
</dbReference>
<dbReference type="InterPro" id="IPR029787">
    <property type="entry name" value="Nucleotide_cyclase"/>
</dbReference>
<dbReference type="GO" id="GO:0005524">
    <property type="term" value="F:ATP binding"/>
    <property type="evidence" value="ECO:0007669"/>
    <property type="project" value="UniProtKB-KW"/>
</dbReference>
<keyword evidence="7" id="KW-0547">Nucleotide-binding</keyword>
<dbReference type="GO" id="GO:0004016">
    <property type="term" value="F:adenylate cyclase activity"/>
    <property type="evidence" value="ECO:0007669"/>
    <property type="project" value="UniProtKB-EC"/>
</dbReference>
<evidence type="ECO:0000256" key="18">
    <source>
        <dbReference type="SAM" id="Phobius"/>
    </source>
</evidence>
<keyword evidence="12 18" id="KW-0472">Membrane</keyword>
<keyword evidence="9" id="KW-0460">Magnesium</keyword>
<feature type="transmembrane region" description="Helical" evidence="18">
    <location>
        <begin position="49"/>
        <end position="69"/>
    </location>
</feature>
<dbReference type="PANTHER" id="PTHR11920">
    <property type="entry name" value="GUANYLYL CYCLASE"/>
    <property type="match status" value="1"/>
</dbReference>
<keyword evidence="8" id="KW-0067">ATP-binding</keyword>
<evidence type="ECO:0000256" key="14">
    <source>
        <dbReference type="ARBA" id="ARBA00032597"/>
    </source>
</evidence>
<dbReference type="InterPro" id="IPR001054">
    <property type="entry name" value="A/G_cyclase"/>
</dbReference>
<dbReference type="GO" id="GO:0035556">
    <property type="term" value="P:intracellular signal transduction"/>
    <property type="evidence" value="ECO:0007669"/>
    <property type="project" value="InterPro"/>
</dbReference>
<dbReference type="Gene3D" id="3.30.70.1230">
    <property type="entry name" value="Nucleotide cyclase"/>
    <property type="match status" value="1"/>
</dbReference>
<evidence type="ECO:0000313" key="21">
    <source>
        <dbReference type="Proteomes" id="UP001333818"/>
    </source>
</evidence>